<dbReference type="EMBL" id="RKHY01000001">
    <property type="protein sequence ID" value="ROS41953.1"/>
    <property type="molecule type" value="Genomic_DNA"/>
</dbReference>
<comment type="caution">
    <text evidence="2">The sequence shown here is derived from an EMBL/GenBank/DDBJ whole genome shotgun (WGS) entry which is preliminary data.</text>
</comment>
<dbReference type="InterPro" id="IPR053146">
    <property type="entry name" value="QDO-like"/>
</dbReference>
<dbReference type="InterPro" id="IPR011051">
    <property type="entry name" value="RmlC_Cupin_sf"/>
</dbReference>
<sequence>MRFFLLPAGGSRPAPTPPWAMVKATAEDTEGRFTLLEVNGEVDLPGRVQEVADEFVYVIDGAVEVDVDRTTHHLTAGMCVMVPRGVPHAIRTAGAPVHALHLLSHGAAGVGGKVDRGYVLARGEVRPGRIRLPPAFGVKARSSDTGGLFSLLEVTVAQPIPRHTHHVADECIYVLDGALEIDFGGTTYTARKGQFVLLPHGAPHAIRPGSAPPPRVVQISTPGGWELVVEALIEHRTEVSKGGRFNPTALNRYTTPHHVTYDTP</sequence>
<evidence type="ECO:0000259" key="1">
    <source>
        <dbReference type="Pfam" id="PF07883"/>
    </source>
</evidence>
<protein>
    <recommendedName>
        <fullName evidence="1">Cupin type-2 domain-containing protein</fullName>
    </recommendedName>
</protein>
<dbReference type="PANTHER" id="PTHR36440">
    <property type="entry name" value="PUTATIVE (AFU_ORTHOLOGUE AFUA_8G07350)-RELATED"/>
    <property type="match status" value="1"/>
</dbReference>
<keyword evidence="3" id="KW-1185">Reference proteome</keyword>
<gene>
    <name evidence="2" type="ORF">EDD35_4329</name>
</gene>
<reference evidence="2 3" key="1">
    <citation type="submission" date="2018-11" db="EMBL/GenBank/DDBJ databases">
        <title>Sequencing the genomes of 1000 actinobacteria strains.</title>
        <authorList>
            <person name="Klenk H.-P."/>
        </authorList>
    </citation>
    <scope>NUCLEOTIDE SEQUENCE [LARGE SCALE GENOMIC DNA]</scope>
    <source>
        <strain evidence="2 3">DSM 44348</strain>
    </source>
</reference>
<dbReference type="Pfam" id="PF07883">
    <property type="entry name" value="Cupin_2"/>
    <property type="match status" value="2"/>
</dbReference>
<name>A0A3N2GZ98_9PSEU</name>
<evidence type="ECO:0000313" key="3">
    <source>
        <dbReference type="Proteomes" id="UP000274843"/>
    </source>
</evidence>
<dbReference type="SUPFAM" id="SSF51182">
    <property type="entry name" value="RmlC-like cupins"/>
    <property type="match status" value="2"/>
</dbReference>
<organism evidence="2 3">
    <name type="scientific">Amycolatopsis thermoflava</name>
    <dbReference type="NCBI Taxonomy" id="84480"/>
    <lineage>
        <taxon>Bacteria</taxon>
        <taxon>Bacillati</taxon>
        <taxon>Actinomycetota</taxon>
        <taxon>Actinomycetes</taxon>
        <taxon>Pseudonocardiales</taxon>
        <taxon>Pseudonocardiaceae</taxon>
        <taxon>Amycolatopsis</taxon>
        <taxon>Amycolatopsis methanolica group</taxon>
    </lineage>
</organism>
<dbReference type="Gene3D" id="2.60.120.10">
    <property type="entry name" value="Jelly Rolls"/>
    <property type="match status" value="2"/>
</dbReference>
<evidence type="ECO:0000313" key="2">
    <source>
        <dbReference type="EMBL" id="ROS41953.1"/>
    </source>
</evidence>
<dbReference type="InterPro" id="IPR014710">
    <property type="entry name" value="RmlC-like_jellyroll"/>
</dbReference>
<accession>A0A3N2GZ98</accession>
<dbReference type="AlphaFoldDB" id="A0A3N2GZ98"/>
<dbReference type="Proteomes" id="UP000274843">
    <property type="component" value="Unassembled WGS sequence"/>
</dbReference>
<feature type="domain" description="Cupin type-2" evidence="1">
    <location>
        <begin position="159"/>
        <end position="207"/>
    </location>
</feature>
<dbReference type="PANTHER" id="PTHR36440:SF1">
    <property type="entry name" value="PUTATIVE (AFU_ORTHOLOGUE AFUA_8G07350)-RELATED"/>
    <property type="match status" value="1"/>
</dbReference>
<dbReference type="RefSeq" id="WP_123684817.1">
    <property type="nucleotide sequence ID" value="NZ_RKHY01000001.1"/>
</dbReference>
<feature type="domain" description="Cupin type-2" evidence="1">
    <location>
        <begin position="49"/>
        <end position="100"/>
    </location>
</feature>
<dbReference type="GeneID" id="301845664"/>
<dbReference type="InterPro" id="IPR013096">
    <property type="entry name" value="Cupin_2"/>
</dbReference>
<proteinExistence type="predicted"/>